<dbReference type="AlphaFoldDB" id="A0AAD1Y3Z9"/>
<evidence type="ECO:0000313" key="1">
    <source>
        <dbReference type="EMBL" id="CAI2382442.1"/>
    </source>
</evidence>
<evidence type="ECO:0000313" key="2">
    <source>
        <dbReference type="Proteomes" id="UP001295684"/>
    </source>
</evidence>
<sequence length="154" mass="17868">MNGFTESTKEAYEVYAQGKVKEALNQLDQKSFHYGYIQLIEELKAGKGKVTKSFTKKFEDFIEKHPHDTERFQPLIDKLVQMDEIHLLRKLVNNQHGLSFTHQKPYYAQNMGKKAENALGPSKWNQEEHFCEQKLIEAVESNPCSINSCLNLFT</sequence>
<dbReference type="Proteomes" id="UP001295684">
    <property type="component" value="Unassembled WGS sequence"/>
</dbReference>
<keyword evidence="2" id="KW-1185">Reference proteome</keyword>
<name>A0AAD1Y3Z9_EUPCR</name>
<reference evidence="1" key="1">
    <citation type="submission" date="2023-07" db="EMBL/GenBank/DDBJ databases">
        <authorList>
            <consortium name="AG Swart"/>
            <person name="Singh M."/>
            <person name="Singh A."/>
            <person name="Seah K."/>
            <person name="Emmerich C."/>
        </authorList>
    </citation>
    <scope>NUCLEOTIDE SEQUENCE</scope>
    <source>
        <strain evidence="1">DP1</strain>
    </source>
</reference>
<comment type="caution">
    <text evidence="1">The sequence shown here is derived from an EMBL/GenBank/DDBJ whole genome shotgun (WGS) entry which is preliminary data.</text>
</comment>
<gene>
    <name evidence="1" type="ORF">ECRASSUSDP1_LOCUS23915</name>
</gene>
<dbReference type="EMBL" id="CAMPGE010024620">
    <property type="protein sequence ID" value="CAI2382442.1"/>
    <property type="molecule type" value="Genomic_DNA"/>
</dbReference>
<protein>
    <submittedName>
        <fullName evidence="1">Uncharacterized protein</fullName>
    </submittedName>
</protein>
<organism evidence="1 2">
    <name type="scientific">Euplotes crassus</name>
    <dbReference type="NCBI Taxonomy" id="5936"/>
    <lineage>
        <taxon>Eukaryota</taxon>
        <taxon>Sar</taxon>
        <taxon>Alveolata</taxon>
        <taxon>Ciliophora</taxon>
        <taxon>Intramacronucleata</taxon>
        <taxon>Spirotrichea</taxon>
        <taxon>Hypotrichia</taxon>
        <taxon>Euplotida</taxon>
        <taxon>Euplotidae</taxon>
        <taxon>Moneuplotes</taxon>
    </lineage>
</organism>
<proteinExistence type="predicted"/>
<accession>A0AAD1Y3Z9</accession>